<keyword evidence="3 6" id="KW-0812">Transmembrane</keyword>
<keyword evidence="4 6" id="KW-1133">Transmembrane helix</keyword>
<feature type="transmembrane region" description="Helical" evidence="6">
    <location>
        <begin position="399"/>
        <end position="419"/>
    </location>
</feature>
<keyword evidence="5 6" id="KW-0472">Membrane</keyword>
<name>A0A7W7VEA0_9PSEU</name>
<dbReference type="AlphaFoldDB" id="A0A7W7VEA0"/>
<keyword evidence="2" id="KW-1003">Cell membrane</keyword>
<evidence type="ECO:0000256" key="6">
    <source>
        <dbReference type="SAM" id="Phobius"/>
    </source>
</evidence>
<dbReference type="GO" id="GO:0005886">
    <property type="term" value="C:plasma membrane"/>
    <property type="evidence" value="ECO:0007669"/>
    <property type="project" value="UniProtKB-SubCell"/>
</dbReference>
<keyword evidence="8" id="KW-1185">Reference proteome</keyword>
<feature type="transmembrane region" description="Helical" evidence="6">
    <location>
        <begin position="149"/>
        <end position="173"/>
    </location>
</feature>
<dbReference type="RefSeq" id="WP_184811044.1">
    <property type="nucleotide sequence ID" value="NZ_JACHJQ010000003.1"/>
</dbReference>
<evidence type="ECO:0000313" key="8">
    <source>
        <dbReference type="Proteomes" id="UP000520767"/>
    </source>
</evidence>
<dbReference type="PANTHER" id="PTHR30250:SF11">
    <property type="entry name" value="O-ANTIGEN TRANSPORTER-RELATED"/>
    <property type="match status" value="1"/>
</dbReference>
<feature type="transmembrane region" description="Helical" evidence="6">
    <location>
        <begin position="115"/>
        <end position="137"/>
    </location>
</feature>
<evidence type="ECO:0000313" key="7">
    <source>
        <dbReference type="EMBL" id="MBB4906899.1"/>
    </source>
</evidence>
<feature type="transmembrane region" description="Helical" evidence="6">
    <location>
        <begin position="262"/>
        <end position="286"/>
    </location>
</feature>
<protein>
    <submittedName>
        <fullName evidence="7">O-antigen/teichoic acid export membrane protein</fullName>
    </submittedName>
</protein>
<evidence type="ECO:0000256" key="4">
    <source>
        <dbReference type="ARBA" id="ARBA00022989"/>
    </source>
</evidence>
<dbReference type="EMBL" id="JACHJQ010000003">
    <property type="protein sequence ID" value="MBB4906899.1"/>
    <property type="molecule type" value="Genomic_DNA"/>
</dbReference>
<dbReference type="Proteomes" id="UP000520767">
    <property type="component" value="Unassembled WGS sequence"/>
</dbReference>
<feature type="transmembrane region" description="Helical" evidence="6">
    <location>
        <begin position="343"/>
        <end position="362"/>
    </location>
</feature>
<feature type="transmembrane region" description="Helical" evidence="6">
    <location>
        <begin position="307"/>
        <end position="331"/>
    </location>
</feature>
<feature type="transmembrane region" description="Helical" evidence="6">
    <location>
        <begin position="179"/>
        <end position="198"/>
    </location>
</feature>
<evidence type="ECO:0000256" key="3">
    <source>
        <dbReference type="ARBA" id="ARBA00022692"/>
    </source>
</evidence>
<feature type="transmembrane region" description="Helical" evidence="6">
    <location>
        <begin position="39"/>
        <end position="62"/>
    </location>
</feature>
<feature type="transmembrane region" description="Helical" evidence="6">
    <location>
        <begin position="87"/>
        <end position="109"/>
    </location>
</feature>
<comment type="caution">
    <text evidence="7">The sequence shown here is derived from an EMBL/GenBank/DDBJ whole genome shotgun (WGS) entry which is preliminary data.</text>
</comment>
<dbReference type="PANTHER" id="PTHR30250">
    <property type="entry name" value="PST FAMILY PREDICTED COLANIC ACID TRANSPORTER"/>
    <property type="match status" value="1"/>
</dbReference>
<accession>A0A7W7VEA0</accession>
<feature type="transmembrane region" description="Helical" evidence="6">
    <location>
        <begin position="374"/>
        <end position="393"/>
    </location>
</feature>
<feature type="transmembrane region" description="Helical" evidence="6">
    <location>
        <begin position="12"/>
        <end position="33"/>
    </location>
</feature>
<comment type="subcellular location">
    <subcellularLocation>
        <location evidence="1">Cell membrane</location>
        <topology evidence="1">Multi-pass membrane protein</topology>
    </subcellularLocation>
</comment>
<dbReference type="InterPro" id="IPR050833">
    <property type="entry name" value="Poly_Biosynth_Transport"/>
</dbReference>
<feature type="transmembrane region" description="Helical" evidence="6">
    <location>
        <begin position="229"/>
        <end position="250"/>
    </location>
</feature>
<evidence type="ECO:0000256" key="5">
    <source>
        <dbReference type="ARBA" id="ARBA00023136"/>
    </source>
</evidence>
<proteinExistence type="predicted"/>
<organism evidence="7 8">
    <name type="scientific">Actinophytocola algeriensis</name>
    <dbReference type="NCBI Taxonomy" id="1768010"/>
    <lineage>
        <taxon>Bacteria</taxon>
        <taxon>Bacillati</taxon>
        <taxon>Actinomycetota</taxon>
        <taxon>Actinomycetes</taxon>
        <taxon>Pseudonocardiales</taxon>
        <taxon>Pseudonocardiaceae</taxon>
    </lineage>
</organism>
<evidence type="ECO:0000256" key="2">
    <source>
        <dbReference type="ARBA" id="ARBA00022475"/>
    </source>
</evidence>
<reference evidence="7 8" key="1">
    <citation type="submission" date="2020-08" db="EMBL/GenBank/DDBJ databases">
        <title>Genomic Encyclopedia of Type Strains, Phase III (KMG-III): the genomes of soil and plant-associated and newly described type strains.</title>
        <authorList>
            <person name="Whitman W."/>
        </authorList>
    </citation>
    <scope>NUCLEOTIDE SEQUENCE [LARGE SCALE GENOMIC DNA]</scope>
    <source>
        <strain evidence="7 8">CECT 8960</strain>
    </source>
</reference>
<gene>
    <name evidence="7" type="ORF">FHR82_003119</name>
</gene>
<evidence type="ECO:0000256" key="1">
    <source>
        <dbReference type="ARBA" id="ARBA00004651"/>
    </source>
</evidence>
<sequence>MVSLRARLGPAIYMGGGLALVGAAGYGFVALAGHTLDPAHAAALASLYLMVNIIGPGVFSALEQETSRSVSTEVAAGRPTGVVLRHAWLLASALLAAVLLVLLIVSPVLTDRAFAGQWGLFVAVLLSVVTSAAVYVVRGLLGGVQRFTGYSATLAAEGIARILPCVVIAALGMPDSTGYALIFAAGSGFGAVAGLFWLRRGVREPVEPAEPTGPVTAAPPTVKNMARALSLLVGGTVLMLVVSNVAPIVVTGRLTDDAVTAAAFASAFVLARIPLFLFAPVQAMLLPSLTRAAAAHDFATVRARLRVIIMAVLAIGLLGVLASFTIGPWAVQVLFGAEVRLSAVVVGLLGVSTVGLMTAMVLQPGLIALGAHKSVTIAWLAGTVVLVALLALPGDPIRAGVAAQLAGAALVVVIMLRALSTALRGGAQPAAATAGTGVATTPG</sequence>